<dbReference type="Proteomes" id="UP000466692">
    <property type="component" value="Unassembled WGS sequence"/>
</dbReference>
<organism evidence="1 2">
    <name type="scientific">Pontibacillus yanchengensis</name>
    <dbReference type="NCBI Taxonomy" id="462910"/>
    <lineage>
        <taxon>Bacteria</taxon>
        <taxon>Bacillati</taxon>
        <taxon>Bacillota</taxon>
        <taxon>Bacilli</taxon>
        <taxon>Bacillales</taxon>
        <taxon>Bacillaceae</taxon>
        <taxon>Pontibacillus</taxon>
    </lineage>
</organism>
<dbReference type="EMBL" id="WMEU01000004">
    <property type="protein sequence ID" value="MYL54338.1"/>
    <property type="molecule type" value="Genomic_DNA"/>
</dbReference>
<reference evidence="1" key="1">
    <citation type="submission" date="2019-11" db="EMBL/GenBank/DDBJ databases">
        <title>Genome sequences of 17 halophilic strains isolated from different environments.</title>
        <authorList>
            <person name="Furrow R.E."/>
        </authorList>
    </citation>
    <scope>NUCLEOTIDE SEQUENCE</scope>
    <source>
        <strain evidence="1">22510_22_Filter</strain>
    </source>
</reference>
<proteinExistence type="predicted"/>
<gene>
    <name evidence="1" type="ORF">GLW08_13465</name>
</gene>
<evidence type="ECO:0000313" key="1">
    <source>
        <dbReference type="EMBL" id="MYL54338.1"/>
    </source>
</evidence>
<keyword evidence="2" id="KW-1185">Reference proteome</keyword>
<name>A0ACC7VH86_9BACI</name>
<comment type="caution">
    <text evidence="1">The sequence shown here is derived from an EMBL/GenBank/DDBJ whole genome shotgun (WGS) entry which is preliminary data.</text>
</comment>
<protein>
    <submittedName>
        <fullName evidence="1">LPXTG cell wall anchor domain-containing protein</fullName>
    </submittedName>
</protein>
<evidence type="ECO:0000313" key="2">
    <source>
        <dbReference type="Proteomes" id="UP000466692"/>
    </source>
</evidence>
<accession>A0ACC7VH86</accession>
<sequence>MIKLNNLIKFISVYCLFMLLLNVIIPYGETGATTNSPIVNISTLPQDHLFQISNIKPGDTINRTVKVKNDGNTDFYYNLSSEYKSGSELFYKQLLLKVSQGDNILFNKKLSEFTGLEARSLSAFESEDLSMKVEFPYESGNEFQGLTTSVAFTFVAEGKGTPPPPTSSDPNLDITLSGSCELATATFENNSKKRSTIKPTYELRYSETDNFTTSEKIELENQKSISLKKGESDSINFTPTKTGYYKISAKHADGKELSNELYADMTDCDNPPPEPQVDVELSSLFSGTCEEMTLSYTNESDSDVSISPSYEVYWKESGDAKQGVKITQYDQTDRFSVDQGDSHTLTMKPELPGNYVVKTTYELDGETVEMWSESVTIPTNCDSDVPEDPEDPGDPGDETPETPDNPGDEPDEPGDDGDPEQPGEPGDGDDGKPDEPGEPGDGDEGDTPTPSSEPTPEDGSLPQTGEAAPTAFYIIGSLLMLGGATLYGITYRRRKIE</sequence>